<keyword evidence="2" id="KW-1185">Reference proteome</keyword>
<proteinExistence type="predicted"/>
<evidence type="ECO:0000313" key="1">
    <source>
        <dbReference type="EMBL" id="MCI22757.1"/>
    </source>
</evidence>
<evidence type="ECO:0000313" key="2">
    <source>
        <dbReference type="Proteomes" id="UP000265520"/>
    </source>
</evidence>
<comment type="caution">
    <text evidence="1">The sequence shown here is derived from an EMBL/GenBank/DDBJ whole genome shotgun (WGS) entry which is preliminary data.</text>
</comment>
<reference evidence="1 2" key="1">
    <citation type="journal article" date="2018" name="Front. Plant Sci.">
        <title>Red Clover (Trifolium pratense) and Zigzag Clover (T. medium) - A Picture of Genomic Similarities and Differences.</title>
        <authorList>
            <person name="Dluhosova J."/>
            <person name="Istvanek J."/>
            <person name="Nedelnik J."/>
            <person name="Repkova J."/>
        </authorList>
    </citation>
    <scope>NUCLEOTIDE SEQUENCE [LARGE SCALE GENOMIC DNA]</scope>
    <source>
        <strain evidence="2">cv. 10/8</strain>
        <tissue evidence="1">Leaf</tissue>
    </source>
</reference>
<feature type="non-terminal residue" evidence="1">
    <location>
        <position position="1"/>
    </location>
</feature>
<dbReference type="Proteomes" id="UP000265520">
    <property type="component" value="Unassembled WGS sequence"/>
</dbReference>
<dbReference type="EMBL" id="LXQA010132170">
    <property type="protein sequence ID" value="MCI22757.1"/>
    <property type="molecule type" value="Genomic_DNA"/>
</dbReference>
<organism evidence="1 2">
    <name type="scientific">Trifolium medium</name>
    <dbReference type="NCBI Taxonomy" id="97028"/>
    <lineage>
        <taxon>Eukaryota</taxon>
        <taxon>Viridiplantae</taxon>
        <taxon>Streptophyta</taxon>
        <taxon>Embryophyta</taxon>
        <taxon>Tracheophyta</taxon>
        <taxon>Spermatophyta</taxon>
        <taxon>Magnoliopsida</taxon>
        <taxon>eudicotyledons</taxon>
        <taxon>Gunneridae</taxon>
        <taxon>Pentapetalae</taxon>
        <taxon>rosids</taxon>
        <taxon>fabids</taxon>
        <taxon>Fabales</taxon>
        <taxon>Fabaceae</taxon>
        <taxon>Papilionoideae</taxon>
        <taxon>50 kb inversion clade</taxon>
        <taxon>NPAAA clade</taxon>
        <taxon>Hologalegina</taxon>
        <taxon>IRL clade</taxon>
        <taxon>Trifolieae</taxon>
        <taxon>Trifolium</taxon>
    </lineage>
</organism>
<dbReference type="AlphaFoldDB" id="A0A392QFV3"/>
<sequence length="70" mass="7812">WWVDPINKGQISPCSPSEQSLTQRACLDNNLKLDGWSEEPSGIVFAKRDFARPARNSASGFLMKLTHHGN</sequence>
<accession>A0A392QFV3</accession>
<name>A0A392QFV3_9FABA</name>
<protein>
    <submittedName>
        <fullName evidence="1">Uncharacterized protein</fullName>
    </submittedName>
</protein>